<keyword evidence="3" id="KW-1185">Reference proteome</keyword>
<feature type="region of interest" description="Disordered" evidence="1">
    <location>
        <begin position="50"/>
        <end position="150"/>
    </location>
</feature>
<gene>
    <name evidence="2" type="ORF">MCOR_2582</name>
</gene>
<dbReference type="AlphaFoldDB" id="A0A6J8A341"/>
<proteinExistence type="predicted"/>
<evidence type="ECO:0000313" key="3">
    <source>
        <dbReference type="Proteomes" id="UP000507470"/>
    </source>
</evidence>
<name>A0A6J8A341_MYTCO</name>
<feature type="compositionally biased region" description="Basic and acidic residues" evidence="1">
    <location>
        <begin position="105"/>
        <end position="124"/>
    </location>
</feature>
<protein>
    <submittedName>
        <fullName evidence="2">Uncharacterized protein</fullName>
    </submittedName>
</protein>
<dbReference type="OrthoDB" id="6201450at2759"/>
<dbReference type="Proteomes" id="UP000507470">
    <property type="component" value="Unassembled WGS sequence"/>
</dbReference>
<accession>A0A6J8A341</accession>
<feature type="region of interest" description="Disordered" evidence="1">
    <location>
        <begin position="1"/>
        <end position="21"/>
    </location>
</feature>
<evidence type="ECO:0000313" key="2">
    <source>
        <dbReference type="EMBL" id="CAC5359888.1"/>
    </source>
</evidence>
<feature type="compositionally biased region" description="Basic and acidic residues" evidence="1">
    <location>
        <begin position="65"/>
        <end position="77"/>
    </location>
</feature>
<sequence>MCSEVSPAAKPALPNLTPFPGALRIGKRRKVTGNMTILIQGVRHGNHVAIIHRDGSANPIARPRAGRERRGGEKEGTGSKGGQTRADSEVARPVLGNIPSDGGQGDEKPVWGRYDSDAGEERGRNQGLGVQQDGPGNAADTSEKVAPAQD</sequence>
<dbReference type="EMBL" id="CACVKT020000522">
    <property type="protein sequence ID" value="CAC5359888.1"/>
    <property type="molecule type" value="Genomic_DNA"/>
</dbReference>
<evidence type="ECO:0000256" key="1">
    <source>
        <dbReference type="SAM" id="MobiDB-lite"/>
    </source>
</evidence>
<organism evidence="2 3">
    <name type="scientific">Mytilus coruscus</name>
    <name type="common">Sea mussel</name>
    <dbReference type="NCBI Taxonomy" id="42192"/>
    <lineage>
        <taxon>Eukaryota</taxon>
        <taxon>Metazoa</taxon>
        <taxon>Spiralia</taxon>
        <taxon>Lophotrochozoa</taxon>
        <taxon>Mollusca</taxon>
        <taxon>Bivalvia</taxon>
        <taxon>Autobranchia</taxon>
        <taxon>Pteriomorphia</taxon>
        <taxon>Mytilida</taxon>
        <taxon>Mytiloidea</taxon>
        <taxon>Mytilidae</taxon>
        <taxon>Mytilinae</taxon>
        <taxon>Mytilus</taxon>
    </lineage>
</organism>
<reference evidence="2 3" key="1">
    <citation type="submission" date="2020-06" db="EMBL/GenBank/DDBJ databases">
        <authorList>
            <person name="Li R."/>
            <person name="Bekaert M."/>
        </authorList>
    </citation>
    <scope>NUCLEOTIDE SEQUENCE [LARGE SCALE GENOMIC DNA]</scope>
    <source>
        <strain evidence="3">wild</strain>
    </source>
</reference>